<proteinExistence type="predicted"/>
<evidence type="ECO:0000313" key="2">
    <source>
        <dbReference type="Proteomes" id="UP000198625"/>
    </source>
</evidence>
<dbReference type="Proteomes" id="UP000198625">
    <property type="component" value="Unassembled WGS sequence"/>
</dbReference>
<accession>A0A1H3MEG1</accession>
<reference evidence="1 2" key="1">
    <citation type="submission" date="2016-10" db="EMBL/GenBank/DDBJ databases">
        <authorList>
            <person name="de Groot N.N."/>
        </authorList>
    </citation>
    <scope>NUCLEOTIDE SEQUENCE [LARGE SCALE GENOMIC DNA]</scope>
    <source>
        <strain evidence="1 2">DSM 21650</strain>
    </source>
</reference>
<dbReference type="RefSeq" id="WP_176967860.1">
    <property type="nucleotide sequence ID" value="NZ_FNQE01000006.1"/>
</dbReference>
<organism evidence="1 2">
    <name type="scientific">Proteiniborus ethanoligenes</name>
    <dbReference type="NCBI Taxonomy" id="415015"/>
    <lineage>
        <taxon>Bacteria</taxon>
        <taxon>Bacillati</taxon>
        <taxon>Bacillota</taxon>
        <taxon>Clostridia</taxon>
        <taxon>Eubacteriales</taxon>
        <taxon>Proteiniborus</taxon>
    </lineage>
</organism>
<gene>
    <name evidence="1" type="ORF">SAMN05660462_00805</name>
</gene>
<evidence type="ECO:0000313" key="1">
    <source>
        <dbReference type="EMBL" id="SDY74708.1"/>
    </source>
</evidence>
<dbReference type="STRING" id="415015.SAMN05660462_00805"/>
<name>A0A1H3MEG1_9FIRM</name>
<protein>
    <submittedName>
        <fullName evidence="1">Uncharacterized protein</fullName>
    </submittedName>
</protein>
<dbReference type="AlphaFoldDB" id="A0A1H3MEG1"/>
<dbReference type="EMBL" id="FNQE01000006">
    <property type="protein sequence ID" value="SDY74708.1"/>
    <property type="molecule type" value="Genomic_DNA"/>
</dbReference>
<sequence length="58" mass="6517">MKKEASAIGIIGIPDEQTITMLEKKLGKPIKKIEKKGKIILMVGKGLFKKKIIIRIEK</sequence>
<keyword evidence="2" id="KW-1185">Reference proteome</keyword>